<feature type="transmembrane region" description="Helical" evidence="1">
    <location>
        <begin position="243"/>
        <end position="264"/>
    </location>
</feature>
<feature type="transmembrane region" description="Helical" evidence="1">
    <location>
        <begin position="6"/>
        <end position="29"/>
    </location>
</feature>
<comment type="caution">
    <text evidence="2">The sequence shown here is derived from an EMBL/GenBank/DDBJ whole genome shotgun (WGS) entry which is preliminary data.</text>
</comment>
<gene>
    <name evidence="2" type="ORF">EV140_1581</name>
</gene>
<feature type="transmembrane region" description="Helical" evidence="1">
    <location>
        <begin position="92"/>
        <end position="112"/>
    </location>
</feature>
<accession>A0A4Q7TGM3</accession>
<dbReference type="AlphaFoldDB" id="A0A4Q7TGM3"/>
<evidence type="ECO:0000256" key="1">
    <source>
        <dbReference type="SAM" id="Phobius"/>
    </source>
</evidence>
<feature type="transmembrane region" description="Helical" evidence="1">
    <location>
        <begin position="270"/>
        <end position="292"/>
    </location>
</feature>
<keyword evidence="1" id="KW-0812">Transmembrane</keyword>
<feature type="transmembrane region" description="Helical" evidence="1">
    <location>
        <begin position="177"/>
        <end position="199"/>
    </location>
</feature>
<keyword evidence="1" id="KW-1133">Transmembrane helix</keyword>
<feature type="transmembrane region" description="Helical" evidence="1">
    <location>
        <begin position="63"/>
        <end position="86"/>
    </location>
</feature>
<reference evidence="2 3" key="1">
    <citation type="journal article" date="2015" name="Stand. Genomic Sci.">
        <title>Genomic Encyclopedia of Bacterial and Archaeal Type Strains, Phase III: the genomes of soil and plant-associated and newly described type strains.</title>
        <authorList>
            <person name="Whitman W.B."/>
            <person name="Woyke T."/>
            <person name="Klenk H.P."/>
            <person name="Zhou Y."/>
            <person name="Lilburn T.G."/>
            <person name="Beck B.J."/>
            <person name="De Vos P."/>
            <person name="Vandamme P."/>
            <person name="Eisen J.A."/>
            <person name="Garrity G."/>
            <person name="Hugenholtz P."/>
            <person name="Kyrpides N.C."/>
        </authorList>
    </citation>
    <scope>NUCLEOTIDE SEQUENCE [LARGE SCALE GENOMIC DNA]</scope>
    <source>
        <strain evidence="2 3">AC4r</strain>
    </source>
</reference>
<dbReference type="Proteomes" id="UP000292408">
    <property type="component" value="Unassembled WGS sequence"/>
</dbReference>
<feature type="transmembrane region" description="Helical" evidence="1">
    <location>
        <begin position="148"/>
        <end position="171"/>
    </location>
</feature>
<evidence type="ECO:0000313" key="2">
    <source>
        <dbReference type="EMBL" id="RZT59601.1"/>
    </source>
</evidence>
<keyword evidence="3" id="KW-1185">Reference proteome</keyword>
<protein>
    <submittedName>
        <fullName evidence="2">Uncharacterized protein</fullName>
    </submittedName>
</protein>
<organism evidence="2 3">
    <name type="scientific">Microcella alkaliphila</name>
    <dbReference type="NCBI Taxonomy" id="279828"/>
    <lineage>
        <taxon>Bacteria</taxon>
        <taxon>Bacillati</taxon>
        <taxon>Actinomycetota</taxon>
        <taxon>Actinomycetes</taxon>
        <taxon>Micrococcales</taxon>
        <taxon>Microbacteriaceae</taxon>
        <taxon>Microcella</taxon>
    </lineage>
</organism>
<dbReference type="RefSeq" id="WP_130282739.1">
    <property type="nucleotide sequence ID" value="NZ_SGXT01000015.1"/>
</dbReference>
<proteinExistence type="predicted"/>
<name>A0A4Q7TGM3_9MICO</name>
<evidence type="ECO:0000313" key="3">
    <source>
        <dbReference type="Proteomes" id="UP000292408"/>
    </source>
</evidence>
<dbReference type="EMBL" id="SGXT01000015">
    <property type="protein sequence ID" value="RZT59601.1"/>
    <property type="molecule type" value="Genomic_DNA"/>
</dbReference>
<keyword evidence="1" id="KW-0472">Membrane</keyword>
<sequence>MIATELALVVGGLLVVAGLLFALLAHVPAYRERQLMRRSARAGLAVPDDLAAPLMRRQRFEELGSAAALVLSGAVVAVNASAIGVVMLERPAVVSLAVPLIAVTLQRFGAVLGRRLAGPILPAVPVADAERGAAAKLSMLAQPWEERWASAWIDIAAVSSVGTLLYGALVLTGDSGAFVATIGAGALIITAIAATLLVARRRMAVRELPASHTPPAEESGIVDESWVWARILDAERLREPLEFAYAATIGAIGMVVIAHVSLAAATTGTAAVMLGIIALVLLVSAGRSSLFVPAERYVRDRALEPAP</sequence>